<organism evidence="2 3">
    <name type="scientific">[Candida] anglica</name>
    <dbReference type="NCBI Taxonomy" id="148631"/>
    <lineage>
        <taxon>Eukaryota</taxon>
        <taxon>Fungi</taxon>
        <taxon>Dikarya</taxon>
        <taxon>Ascomycota</taxon>
        <taxon>Saccharomycotina</taxon>
        <taxon>Pichiomycetes</taxon>
        <taxon>Debaryomycetaceae</taxon>
        <taxon>Kurtzmaniella</taxon>
    </lineage>
</organism>
<feature type="region of interest" description="Disordered" evidence="1">
    <location>
        <begin position="420"/>
        <end position="445"/>
    </location>
</feature>
<sequence length="1375" mass="151020">MSIRKQAPDISNYNYKQSSNPYITMPDTPRGGGFDLGAIRSILEQDANKYLKGVCNRDVDWFLRDSHIDPSQPDLTSKSTKSPTAATSNGVETTDADGSSGNVSPTKSGSVPESTQSKLNPVSSHLQTSISNTNDNFTTKTKPSVAPIQEESVSPVHEATSSAIRRVRSASNPSTGTKIVLDNGNSSNRRRLSSATSLSSSIGSNGSGSGSGGGFFSKLKGKFHKTAEELLISPTTSPMSTSPPPSKVTSNNLFKEDYSFGNHSSKPSNGIDSNGLTRSSTISAKTRTPSREKSDGGGLNLTRTMSTPNYSENTSDPRLDEYIKFYQQKSLKRNSGSRNDSFSGHGSTTSVPMNAIPGHPHDSPLPSALLNGYENVTYNRNNLASTSPSSGAAKITSFLKRKSISQNTPSLPLVQIATEHNRRSSESTYSINSTASPPTPTNSDVLPEFADVKPLRRVAFHSSTFLIDPPQQIPSRKPRKGNVEILPNGKLKIHPLSEEEKVALEKSQVGQGGGIVVGGSGSLGLVKKDASDEKINIQSIDDDDTKVDKHAKSLAIDKPMISHHAHNYTAPAQKMQLDLMYTRCCHLREILPIPAILKQIPAGSMSPIPILQLRNPTPTMVEIQTFADFIRIAPIICVSLDGVSLSYDQFKEVLSAMSAKKQLEKLSLRNTPIDQEGWSLLCWFLSRNTVFNKLDITQCPSLSVNLLKKKKKKSATEVKEEELVRMSCNKENRSDMDWGLFTASIIARGGIDELILSGCCISDSHVFEQLVRLAMSIRTSRLGLAYNKLSVKQVMTLVDCWLFQPFARGLDLGYNDFSSLQFLNVLLEKRKDPKFDELVKNSNLGFFSLNATNLRFSETFKEFFETILLRFPNLKYLDMSNNGKLFGTSVAPTNSVTATKNTVDPDTSIASISSSSSSLSTSTTNFNQDAIVSYFTSKLPLFPKLIRLHLENNNLSGNSIIAIARTLPFCKNLGYFSVHGNEIDLTSASALLQALENSKTLITLDCDYEQFPSLFKEKIGLYTMRNMERLLYASTRKSGGSRKSGDSKSIPMPSELVEDQQEPQDQPASLTEQLNAILAKKADDKLDLNAPDVQRFIAKARKIRHDLRGSMNELYKLQLSNELNLEGKEMLIRFVFIESSIEKGLQLIDNSLVDPKDSYSATECMRNSAEDTRNAHLLGPRHPQNETELSPNVRIAPSKSPLSLSRTSSKSNLASMDRNEGSVLKLKKIHENLQSAADDNPQRNKFLKDFSELSGEEIRKNLSIADLGELDKIIDYLGDLKDHNISLGSVFNQEASGSKSSQDEDIHTKLNHLQKTLNDLANQRAGLEAGNDETVSDSQSESANEIQNDSEVVDGDKLSATYDQILNDLERRRIG</sequence>
<protein>
    <submittedName>
        <fullName evidence="2">MAP-homologous protein 1</fullName>
    </submittedName>
</protein>
<feature type="compositionally biased region" description="Low complexity" evidence="1">
    <location>
        <begin position="193"/>
        <end position="204"/>
    </location>
</feature>
<feature type="compositionally biased region" description="Low complexity" evidence="1">
    <location>
        <begin position="76"/>
        <end position="88"/>
    </location>
</feature>
<feature type="region of interest" description="Disordered" evidence="1">
    <location>
        <begin position="1330"/>
        <end position="1354"/>
    </location>
</feature>
<feature type="region of interest" description="Disordered" evidence="1">
    <location>
        <begin position="1035"/>
        <end position="1068"/>
    </location>
</feature>
<feature type="region of interest" description="Disordered" evidence="1">
    <location>
        <begin position="233"/>
        <end position="316"/>
    </location>
</feature>
<dbReference type="Gene3D" id="3.80.10.10">
    <property type="entry name" value="Ribonuclease Inhibitor"/>
    <property type="match status" value="3"/>
</dbReference>
<evidence type="ECO:0000256" key="1">
    <source>
        <dbReference type="SAM" id="MobiDB-lite"/>
    </source>
</evidence>
<feature type="compositionally biased region" description="Polar residues" evidence="1">
    <location>
        <begin position="330"/>
        <end position="352"/>
    </location>
</feature>
<feature type="compositionally biased region" description="Polar residues" evidence="1">
    <location>
        <begin position="9"/>
        <end position="22"/>
    </location>
</feature>
<feature type="compositionally biased region" description="Polar residues" evidence="1">
    <location>
        <begin position="301"/>
        <end position="314"/>
    </location>
</feature>
<keyword evidence="3" id="KW-1185">Reference proteome</keyword>
<accession>A0ABP0EH73</accession>
<dbReference type="InterPro" id="IPR032675">
    <property type="entry name" value="LRR_dom_sf"/>
</dbReference>
<feature type="compositionally biased region" description="Polar residues" evidence="1">
    <location>
        <begin position="89"/>
        <end position="142"/>
    </location>
</feature>
<feature type="region of interest" description="Disordered" evidence="1">
    <location>
        <begin position="1167"/>
        <end position="1217"/>
    </location>
</feature>
<feature type="compositionally biased region" description="Low complexity" evidence="1">
    <location>
        <begin position="1198"/>
        <end position="1215"/>
    </location>
</feature>
<name>A0ABP0EH73_9ASCO</name>
<feature type="compositionally biased region" description="Polar residues" evidence="1">
    <location>
        <begin position="426"/>
        <end position="444"/>
    </location>
</feature>
<dbReference type="Proteomes" id="UP001497600">
    <property type="component" value="Chromosome G"/>
</dbReference>
<feature type="region of interest" description="Disordered" evidence="1">
    <location>
        <begin position="1"/>
        <end position="28"/>
    </location>
</feature>
<reference evidence="2 3" key="1">
    <citation type="submission" date="2024-01" db="EMBL/GenBank/DDBJ databases">
        <authorList>
            <consortium name="Genoscope - CEA"/>
            <person name="William W."/>
        </authorList>
    </citation>
    <scope>NUCLEOTIDE SEQUENCE [LARGE SCALE GENOMIC DNA]</scope>
    <source>
        <strain evidence="2 3">29B2s-10</strain>
    </source>
</reference>
<feature type="compositionally biased region" description="Polar residues" evidence="1">
    <location>
        <begin position="261"/>
        <end position="287"/>
    </location>
</feature>
<feature type="compositionally biased region" description="Polar residues" evidence="1">
    <location>
        <begin position="159"/>
        <end position="177"/>
    </location>
</feature>
<evidence type="ECO:0000313" key="2">
    <source>
        <dbReference type="EMBL" id="CAK7916920.1"/>
    </source>
</evidence>
<proteinExistence type="predicted"/>
<feature type="region of interest" description="Disordered" evidence="1">
    <location>
        <begin position="69"/>
        <end position="212"/>
    </location>
</feature>
<feature type="region of interest" description="Disordered" evidence="1">
    <location>
        <begin position="330"/>
        <end position="362"/>
    </location>
</feature>
<feature type="compositionally biased region" description="Polar residues" evidence="1">
    <location>
        <begin position="1336"/>
        <end position="1350"/>
    </location>
</feature>
<gene>
    <name evidence="2" type="primary">MHP1</name>
    <name evidence="2" type="ORF">CAAN4_G06150</name>
</gene>
<dbReference type="SUPFAM" id="SSF52047">
    <property type="entry name" value="RNI-like"/>
    <property type="match status" value="1"/>
</dbReference>
<dbReference type="EMBL" id="OZ004259">
    <property type="protein sequence ID" value="CAK7916920.1"/>
    <property type="molecule type" value="Genomic_DNA"/>
</dbReference>
<evidence type="ECO:0000313" key="3">
    <source>
        <dbReference type="Proteomes" id="UP001497600"/>
    </source>
</evidence>